<name>A0A068R603_9GAMM</name>
<evidence type="ECO:0000313" key="1">
    <source>
        <dbReference type="EMBL" id="CDG22321.1"/>
    </source>
</evidence>
<dbReference type="RefSeq" id="WP_052708311.1">
    <property type="nucleotide sequence ID" value="NZ_FO704551.1"/>
</dbReference>
<gene>
    <name evidence="1" type="ORF">XPG1_2669</name>
</gene>
<evidence type="ECO:0000313" key="2">
    <source>
        <dbReference type="Proteomes" id="UP000032735"/>
    </source>
</evidence>
<dbReference type="Proteomes" id="UP000032735">
    <property type="component" value="Chromosome"/>
</dbReference>
<dbReference type="KEGG" id="xpo:XPG1_2669"/>
<protein>
    <submittedName>
        <fullName evidence="1">Uncharacterized protein</fullName>
    </submittedName>
</protein>
<keyword evidence="2" id="KW-1185">Reference proteome</keyword>
<proteinExistence type="predicted"/>
<reference evidence="1 2" key="1">
    <citation type="submission" date="2013-07" db="EMBL/GenBank/DDBJ databases">
        <authorList>
            <person name="Genoscope - CEA"/>
        </authorList>
    </citation>
    <scope>NUCLEOTIDE SEQUENCE [LARGE SCALE GENOMIC DNA]</scope>
    <source>
        <strain evidence="1 2">G6</strain>
    </source>
</reference>
<dbReference type="EMBL" id="FO704551">
    <property type="protein sequence ID" value="CDG22321.1"/>
    <property type="molecule type" value="Genomic_DNA"/>
</dbReference>
<dbReference type="HOGENOM" id="CLU_2866852_0_0_6"/>
<organism evidence="1 2">
    <name type="scientific">Xenorhabdus poinarii G6</name>
    <dbReference type="NCBI Taxonomy" id="1354304"/>
    <lineage>
        <taxon>Bacteria</taxon>
        <taxon>Pseudomonadati</taxon>
        <taxon>Pseudomonadota</taxon>
        <taxon>Gammaproteobacteria</taxon>
        <taxon>Enterobacterales</taxon>
        <taxon>Morganellaceae</taxon>
        <taxon>Xenorhabdus</taxon>
    </lineage>
</organism>
<sequence>MYRVEQEILIVINFEKFNEQAALLAETLAIPVKVKTAYIEGLRYRLYEPEKAAKDCSLSITVVG</sequence>
<dbReference type="AlphaFoldDB" id="A0A068R603"/>
<accession>A0A068R603</accession>